<protein>
    <submittedName>
        <fullName evidence="8">RNA methyltransferase</fullName>
    </submittedName>
</protein>
<dbReference type="OrthoDB" id="9804590at2"/>
<feature type="binding site" evidence="6">
    <location>
        <position position="336"/>
    </location>
    <ligand>
        <name>S-adenosyl-L-methionine</name>
        <dbReference type="ChEBI" id="CHEBI:59789"/>
    </ligand>
</feature>
<dbReference type="GO" id="GO:0051539">
    <property type="term" value="F:4 iron, 4 sulfur cluster binding"/>
    <property type="evidence" value="ECO:0007669"/>
    <property type="project" value="UniProtKB-KW"/>
</dbReference>
<evidence type="ECO:0000256" key="7">
    <source>
        <dbReference type="PROSITE-ProRule" id="PRU10015"/>
    </source>
</evidence>
<accession>A0A1U7DIN3</accession>
<dbReference type="RefSeq" id="WP_076979867.1">
    <property type="nucleotide sequence ID" value="NZ_CP019124.1"/>
</dbReference>
<dbReference type="InterPro" id="IPR030390">
    <property type="entry name" value="MeTrfase_TrmA_AS"/>
</dbReference>
<dbReference type="PANTHER" id="PTHR11061">
    <property type="entry name" value="RNA M5U METHYLTRANSFERASE"/>
    <property type="match status" value="1"/>
</dbReference>
<dbReference type="CDD" id="cd02440">
    <property type="entry name" value="AdoMet_MTases"/>
    <property type="match status" value="1"/>
</dbReference>
<proteinExistence type="inferred from homology"/>
<dbReference type="STRING" id="1267768.BV394_09060"/>
<keyword evidence="1" id="KW-0408">Iron</keyword>
<dbReference type="Gene3D" id="2.40.50.1070">
    <property type="match status" value="1"/>
</dbReference>
<evidence type="ECO:0000256" key="1">
    <source>
        <dbReference type="ARBA" id="ARBA00022485"/>
    </source>
</evidence>
<dbReference type="GO" id="GO:0070041">
    <property type="term" value="F:rRNA (uridine-C5-)-methyltransferase activity"/>
    <property type="evidence" value="ECO:0007669"/>
    <property type="project" value="TreeGrafter"/>
</dbReference>
<gene>
    <name evidence="8" type="ORF">BV394_09060</name>
</gene>
<feature type="binding site" evidence="6">
    <location>
        <position position="268"/>
    </location>
    <ligand>
        <name>S-adenosyl-L-methionine</name>
        <dbReference type="ChEBI" id="CHEBI:59789"/>
    </ligand>
</feature>
<dbReference type="Gene3D" id="3.40.50.150">
    <property type="entry name" value="Vaccinia Virus protein VP39"/>
    <property type="match status" value="1"/>
</dbReference>
<dbReference type="InterPro" id="IPR010280">
    <property type="entry name" value="U5_MeTrfase_fam"/>
</dbReference>
<comment type="similarity">
    <text evidence="6">Belongs to the class I-like SAM-binding methyltransferase superfamily. RNA M5U methyltransferase family.</text>
</comment>
<dbReference type="PANTHER" id="PTHR11061:SF49">
    <property type="entry name" value="23S RRNA (URACIL(1939)-C(5))-METHYLTRANSFERASE RLMD"/>
    <property type="match status" value="1"/>
</dbReference>
<keyword evidence="2 6" id="KW-0489">Methyltransferase</keyword>
<dbReference type="InterPro" id="IPR012340">
    <property type="entry name" value="NA-bd_OB-fold"/>
</dbReference>
<dbReference type="PROSITE" id="PS51687">
    <property type="entry name" value="SAM_MT_RNA_M5U"/>
    <property type="match status" value="1"/>
</dbReference>
<dbReference type="GO" id="GO:0070475">
    <property type="term" value="P:rRNA base methylation"/>
    <property type="evidence" value="ECO:0007669"/>
    <property type="project" value="TreeGrafter"/>
</dbReference>
<evidence type="ECO:0000256" key="6">
    <source>
        <dbReference type="PROSITE-ProRule" id="PRU01024"/>
    </source>
</evidence>
<keyword evidence="4 6" id="KW-0949">S-adenosyl-L-methionine</keyword>
<dbReference type="Pfam" id="PF05958">
    <property type="entry name" value="tRNA_U5-meth_tr"/>
    <property type="match status" value="1"/>
</dbReference>
<accession>A0A2M9DB58</accession>
<feature type="binding site" evidence="6">
    <location>
        <position position="288"/>
    </location>
    <ligand>
        <name>S-adenosyl-L-methionine</name>
        <dbReference type="ChEBI" id="CHEBI:59789"/>
    </ligand>
</feature>
<evidence type="ECO:0000256" key="2">
    <source>
        <dbReference type="ARBA" id="ARBA00022603"/>
    </source>
</evidence>
<feature type="binding site" evidence="6">
    <location>
        <position position="241"/>
    </location>
    <ligand>
        <name>S-adenosyl-L-methionine</name>
        <dbReference type="ChEBI" id="CHEBI:59789"/>
    </ligand>
</feature>
<dbReference type="Proteomes" id="UP000187266">
    <property type="component" value="Chromosome"/>
</dbReference>
<evidence type="ECO:0000256" key="3">
    <source>
        <dbReference type="ARBA" id="ARBA00022679"/>
    </source>
</evidence>
<keyword evidence="9" id="KW-1185">Reference proteome</keyword>
<keyword evidence="1" id="KW-0479">Metal-binding</keyword>
<dbReference type="Gene3D" id="2.40.50.140">
    <property type="entry name" value="Nucleic acid-binding proteins"/>
    <property type="match status" value="1"/>
</dbReference>
<keyword evidence="1" id="KW-0004">4Fe-4S</keyword>
<evidence type="ECO:0000313" key="9">
    <source>
        <dbReference type="Proteomes" id="UP000187266"/>
    </source>
</evidence>
<evidence type="ECO:0000313" key="8">
    <source>
        <dbReference type="EMBL" id="APX89846.1"/>
    </source>
</evidence>
<reference evidence="8 9" key="1">
    <citation type="submission" date="2017-01" db="EMBL/GenBank/DDBJ databases">
        <title>Genomic analysis of Xuhuaishuia manganoxidans DY6-4.</title>
        <authorList>
            <person name="Wang X."/>
        </authorList>
    </citation>
    <scope>NUCLEOTIDE SEQUENCE [LARGE SCALE GENOMIC DNA]</scope>
    <source>
        <strain evidence="8 9">DY6-4</strain>
    </source>
</reference>
<evidence type="ECO:0000256" key="5">
    <source>
        <dbReference type="ARBA" id="ARBA00023014"/>
    </source>
</evidence>
<dbReference type="SUPFAM" id="SSF53335">
    <property type="entry name" value="S-adenosyl-L-methionine-dependent methyltransferases"/>
    <property type="match status" value="1"/>
</dbReference>
<dbReference type="PROSITE" id="PS01230">
    <property type="entry name" value="TRMA_1"/>
    <property type="match status" value="1"/>
</dbReference>
<organism evidence="8 9">
    <name type="scientific">Brevirhabdus pacifica</name>
    <dbReference type="NCBI Taxonomy" id="1267768"/>
    <lineage>
        <taxon>Bacteria</taxon>
        <taxon>Pseudomonadati</taxon>
        <taxon>Pseudomonadota</taxon>
        <taxon>Alphaproteobacteria</taxon>
        <taxon>Rhodobacterales</taxon>
        <taxon>Paracoccaceae</taxon>
        <taxon>Brevirhabdus</taxon>
    </lineage>
</organism>
<dbReference type="InterPro" id="IPR029063">
    <property type="entry name" value="SAM-dependent_MTases_sf"/>
</dbReference>
<sequence length="409" mass="44035">MTEFVIERLGHHGDGIAEGPVFVPRSLPGERVEGRLEDDRLEGMRILHPSDRRVAPPCVHFKRCGGCALQHADDAFVADWKADVVRQSLLARDLPAPIRGIHTSPPNSRRRATLTARRTKSGLLLGFHARGSDVVVDIPGCQLLTPGLMAALPAVREIVPLGASRKGEMSITMTETESGADLAFRGGKPADGALRMRLGELTGQHRLARLSWNDEIIAERERPLLSLGRARVAMPPGAFLQATLEGQAALQALVAEAVGDAREVADLFAGMGTFALPLAERARVTAVEGDEALLAAMDRGWREAQGLRPLKTLQRDLFRRPLLPDELAGFDAVVLDPPRAGAAAQVAEIARARVPVVAYVSCNPVTFARDAAVLVAGGYVLERVDVVDQFRWSAHVELAARFALGHPPG</sequence>
<dbReference type="AlphaFoldDB" id="A0A1U7DIN3"/>
<feature type="active site" evidence="7">
    <location>
        <position position="362"/>
    </location>
</feature>
<evidence type="ECO:0000256" key="4">
    <source>
        <dbReference type="ARBA" id="ARBA00022691"/>
    </source>
</evidence>
<feature type="active site" description="Nucleophile" evidence="6">
    <location>
        <position position="362"/>
    </location>
</feature>
<keyword evidence="5" id="KW-0411">Iron-sulfur</keyword>
<keyword evidence="3 6" id="KW-0808">Transferase</keyword>
<name>A0A1U7DIN3_9RHOB</name>
<dbReference type="EMBL" id="CP019124">
    <property type="protein sequence ID" value="APX89846.1"/>
    <property type="molecule type" value="Genomic_DNA"/>
</dbReference>